<dbReference type="SMART" id="SM00191">
    <property type="entry name" value="Int_alpha"/>
    <property type="match status" value="4"/>
</dbReference>
<evidence type="ECO:0000256" key="2">
    <source>
        <dbReference type="ARBA" id="ARBA00022737"/>
    </source>
</evidence>
<reference evidence="7" key="1">
    <citation type="journal article" date="2019" name="Int. J. Syst. Evol. Microbiol.">
        <title>The Global Catalogue of Microorganisms (GCM) 10K type strain sequencing project: providing services to taxonomists for standard genome sequencing and annotation.</title>
        <authorList>
            <consortium name="The Broad Institute Genomics Platform"/>
            <consortium name="The Broad Institute Genome Sequencing Center for Infectious Disease"/>
            <person name="Wu L."/>
            <person name="Ma J."/>
        </authorList>
    </citation>
    <scope>NUCLEOTIDE SEQUENCE [LARGE SCALE GENOMIC DNA]</scope>
    <source>
        <strain evidence="7">CCUG 62114</strain>
    </source>
</reference>
<dbReference type="InterPro" id="IPR028994">
    <property type="entry name" value="Integrin_alpha_N"/>
</dbReference>
<keyword evidence="2" id="KW-0677">Repeat</keyword>
<dbReference type="InterPro" id="IPR011043">
    <property type="entry name" value="Gal_Oxase/kelch_b-propeller"/>
</dbReference>
<evidence type="ECO:0000256" key="4">
    <source>
        <dbReference type="SAM" id="SignalP"/>
    </source>
</evidence>
<keyword evidence="1 4" id="KW-0732">Signal</keyword>
<keyword evidence="3" id="KW-0325">Glycoprotein</keyword>
<evidence type="ECO:0000256" key="1">
    <source>
        <dbReference type="ARBA" id="ARBA00022729"/>
    </source>
</evidence>
<dbReference type="Pfam" id="PF14312">
    <property type="entry name" value="FG-GAP_2"/>
    <property type="match status" value="1"/>
</dbReference>
<dbReference type="EMBL" id="JBHTJM010000009">
    <property type="protein sequence ID" value="MFD0964250.1"/>
    <property type="molecule type" value="Genomic_DNA"/>
</dbReference>
<protein>
    <submittedName>
        <fullName evidence="6">T9SS type A sorting domain-containing protein</fullName>
    </submittedName>
</protein>
<dbReference type="InterPro" id="IPR013517">
    <property type="entry name" value="FG-GAP"/>
</dbReference>
<dbReference type="Pfam" id="PF18962">
    <property type="entry name" value="Por_Secre_tail"/>
    <property type="match status" value="1"/>
</dbReference>
<dbReference type="NCBIfam" id="TIGR04183">
    <property type="entry name" value="Por_Secre_tail"/>
    <property type="match status" value="1"/>
</dbReference>
<dbReference type="InterPro" id="IPR026444">
    <property type="entry name" value="Secre_tail"/>
</dbReference>
<feature type="chain" id="PRO_5046675676" evidence="4">
    <location>
        <begin position="24"/>
        <end position="498"/>
    </location>
</feature>
<evidence type="ECO:0000259" key="5">
    <source>
        <dbReference type="Pfam" id="PF18962"/>
    </source>
</evidence>
<organism evidence="6 7">
    <name type="scientific">Pseudofulvibacter geojedonensis</name>
    <dbReference type="NCBI Taxonomy" id="1123758"/>
    <lineage>
        <taxon>Bacteria</taxon>
        <taxon>Pseudomonadati</taxon>
        <taxon>Bacteroidota</taxon>
        <taxon>Flavobacteriia</taxon>
        <taxon>Flavobacteriales</taxon>
        <taxon>Flavobacteriaceae</taxon>
        <taxon>Pseudofulvibacter</taxon>
    </lineage>
</organism>
<evidence type="ECO:0000256" key="3">
    <source>
        <dbReference type="ARBA" id="ARBA00023180"/>
    </source>
</evidence>
<feature type="signal peptide" evidence="4">
    <location>
        <begin position="1"/>
        <end position="23"/>
    </location>
</feature>
<keyword evidence="7" id="KW-1185">Reference proteome</keyword>
<dbReference type="PANTHER" id="PTHR36220:SF1">
    <property type="entry name" value="GAMMA TUBULIN COMPLEX COMPONENT C-TERMINAL DOMAIN-CONTAINING PROTEIN"/>
    <property type="match status" value="1"/>
</dbReference>
<dbReference type="Proteomes" id="UP001596997">
    <property type="component" value="Unassembled WGS sequence"/>
</dbReference>
<name>A0ABW3I3X5_9FLAO</name>
<comment type="caution">
    <text evidence="6">The sequence shown here is derived from an EMBL/GenBank/DDBJ whole genome shotgun (WGS) entry which is preliminary data.</text>
</comment>
<proteinExistence type="predicted"/>
<gene>
    <name evidence="6" type="ORF">ACFQ1O_09555</name>
</gene>
<evidence type="ECO:0000313" key="7">
    <source>
        <dbReference type="Proteomes" id="UP001596997"/>
    </source>
</evidence>
<dbReference type="PANTHER" id="PTHR36220">
    <property type="entry name" value="UNNAMED PRODUCT"/>
    <property type="match status" value="1"/>
</dbReference>
<dbReference type="SUPFAM" id="SSF50965">
    <property type="entry name" value="Galactose oxidase, central domain"/>
    <property type="match status" value="2"/>
</dbReference>
<feature type="domain" description="Secretion system C-terminal sorting" evidence="5">
    <location>
        <begin position="426"/>
        <end position="491"/>
    </location>
</feature>
<sequence length="498" mass="53192">MKLFIFKIIVIIPLLSSAQWTQAGNDINGEHLGDESGYAVSLSSNGSILAIGAPENDGNGNASGHVRVFQNTSGNWVQIGQDINGANPGDRFGYSVCLSGNGEILAVGTPYNDDNGSNAGIVRLFKKVGSNWLLINTFYGDSQGDFFGYAVSLSKNGNILVIGAPRAGTSSVSDGEGHIKLYEKVNGNWIYRYTIEGNQEQEYFGSALSLSEDGSVLAIGAHRWPSLSSSRGAVRVYKRLNNTNSWLSLGASIEGVNLGDEFGYSISLNSLGSILAIGVRRNDANGTNSGLVKTYELNASETAWVQLGNDIIGNSGDYLGSSISINSNGDLLAAGASEANSAAGLVRVYRNISGSWSQLGNDIVGENIQDFSASLGAIDLDSDGITLAVGAFGNDGNGSNSGHVRIFTNPILSITDYNYKKTIILHPNPINYLSILELGRKYNKVGLEFLNISGKLIKKENYVNVSKVELKTENLTKGVYFLKVKLPKEEATIRMIKK</sequence>
<dbReference type="Gene3D" id="2.130.10.130">
    <property type="entry name" value="Integrin alpha, N-terminal"/>
    <property type="match status" value="3"/>
</dbReference>
<evidence type="ECO:0000313" key="6">
    <source>
        <dbReference type="EMBL" id="MFD0964250.1"/>
    </source>
</evidence>
<accession>A0ABW3I3X5</accession>
<dbReference type="InterPro" id="IPR013519">
    <property type="entry name" value="Int_alpha_beta-p"/>
</dbReference>
<dbReference type="RefSeq" id="WP_377715793.1">
    <property type="nucleotide sequence ID" value="NZ_JBHTJM010000009.1"/>
</dbReference>